<dbReference type="SUPFAM" id="SSF81606">
    <property type="entry name" value="PP2C-like"/>
    <property type="match status" value="1"/>
</dbReference>
<evidence type="ECO:0000259" key="2">
    <source>
        <dbReference type="PROSITE" id="PS51746"/>
    </source>
</evidence>
<feature type="domain" description="PPM-type phosphatase" evidence="2">
    <location>
        <begin position="4"/>
        <end position="237"/>
    </location>
</feature>
<dbReference type="InterPro" id="IPR036457">
    <property type="entry name" value="PPM-type-like_dom_sf"/>
</dbReference>
<name>A0A3B0SYX0_9ZZZZ</name>
<feature type="region of interest" description="Disordered" evidence="1">
    <location>
        <begin position="1"/>
        <end position="30"/>
    </location>
</feature>
<evidence type="ECO:0000256" key="1">
    <source>
        <dbReference type="SAM" id="MobiDB-lite"/>
    </source>
</evidence>
<sequence length="239" mass="25132">MNYVWGTGTDTGKVRTGNEDSLYPTTSGRSSGPAVLMVADGMGGAVAGEVASRLAVEAASEPEAGDPIDPSARVLAGNDAVLEASLQDPSLSGMGTTMTLVELHPNGMANFAHVGDSRAYLLRDEALELLTTDHTLVNSLLELGKITKDEAEHHPHRHLLTRVLGLGQVDVDAFSLQLREGDRILLCSDGLTTMVTDFTIEQILKAGEGVEPTSWALIEQANMAGGVDNTTVVVIDVIA</sequence>
<dbReference type="SMART" id="SM00332">
    <property type="entry name" value="PP2Cc"/>
    <property type="match status" value="1"/>
</dbReference>
<proteinExistence type="predicted"/>
<accession>A0A3B0SYX0</accession>
<dbReference type="InterPro" id="IPR001932">
    <property type="entry name" value="PPM-type_phosphatase-like_dom"/>
</dbReference>
<dbReference type="AlphaFoldDB" id="A0A3B0SYX0"/>
<organism evidence="3">
    <name type="scientific">hydrothermal vent metagenome</name>
    <dbReference type="NCBI Taxonomy" id="652676"/>
    <lineage>
        <taxon>unclassified sequences</taxon>
        <taxon>metagenomes</taxon>
        <taxon>ecological metagenomes</taxon>
    </lineage>
</organism>
<dbReference type="PROSITE" id="PS51746">
    <property type="entry name" value="PPM_2"/>
    <property type="match status" value="1"/>
</dbReference>
<dbReference type="Gene3D" id="3.60.40.10">
    <property type="entry name" value="PPM-type phosphatase domain"/>
    <property type="match status" value="1"/>
</dbReference>
<evidence type="ECO:0000313" key="3">
    <source>
        <dbReference type="EMBL" id="VAW07422.1"/>
    </source>
</evidence>
<dbReference type="EMBL" id="UOEI01000527">
    <property type="protein sequence ID" value="VAW07422.1"/>
    <property type="molecule type" value="Genomic_DNA"/>
</dbReference>
<dbReference type="SMART" id="SM00331">
    <property type="entry name" value="PP2C_SIG"/>
    <property type="match status" value="1"/>
</dbReference>
<protein>
    <submittedName>
        <fullName evidence="3">Protein serine/threonine phosphatase PrpC, regulation of stationary phase</fullName>
    </submittedName>
</protein>
<dbReference type="CDD" id="cd00143">
    <property type="entry name" value="PP2Cc"/>
    <property type="match status" value="1"/>
</dbReference>
<gene>
    <name evidence="3" type="ORF">MNBD_ACTINO01-1439</name>
</gene>
<reference evidence="3" key="1">
    <citation type="submission" date="2018-06" db="EMBL/GenBank/DDBJ databases">
        <authorList>
            <person name="Zhirakovskaya E."/>
        </authorList>
    </citation>
    <scope>NUCLEOTIDE SEQUENCE</scope>
</reference>
<dbReference type="Pfam" id="PF13672">
    <property type="entry name" value="PP2C_2"/>
    <property type="match status" value="1"/>
</dbReference>